<dbReference type="RefSeq" id="XP_002773293.1">
    <property type="nucleotide sequence ID" value="XM_002773247.1"/>
</dbReference>
<feature type="region of interest" description="Disordered" evidence="1">
    <location>
        <begin position="909"/>
        <end position="943"/>
    </location>
</feature>
<evidence type="ECO:0000313" key="3">
    <source>
        <dbReference type="Proteomes" id="UP000007800"/>
    </source>
</evidence>
<feature type="compositionally biased region" description="Low complexity" evidence="1">
    <location>
        <begin position="911"/>
        <end position="923"/>
    </location>
</feature>
<evidence type="ECO:0000313" key="2">
    <source>
        <dbReference type="EMBL" id="EER05109.1"/>
    </source>
</evidence>
<dbReference type="InParanoid" id="C5LDU5"/>
<sequence length="1056" mass="112687">MAQSSAAATATASHHKRKRARHQSSGRAGGSTMRSTVNDKPTVEMREAVNRDGEMGRILLERGYLGAKLYTGPDLTTGLLPGQHDQILAEMKWVHADVVGLRDLKQAQCRRIASAVKEYWRLRTHQQERGGGKHVRLDKMPNGTATSQRHQLQATGALTEDPIEDDGDDGDTTMMDHGGDGVSSDEGSQYSNAAEARASIDPLRDIIDRLNDASAVWMSDKGPPIQSTWATSSSTSSSTATPRPPTLVGDADDDDAVVCSTVFVPGVVDFPDPGAEPRLRMNELLSNQRTLMHEMQFSEAARARLPALFTAMVREMSTHPIGDQESVVKTPCSTSSVVVAKAKATPRSRKAATPAAAAVAPQQQQPQLQLQLQGIGMLAQVWEEKESLLLLAASARSLPRCFDHKSSSTHFIAERRREVLRSSVAANLQEDSLDLASGLTHGVSWRTVEIGIRCAMEGIAGHDKLRSSGACLRRANEMLTERPMIPPAGTRWRGSMEGMAGEKQRQVGTPLDVRIVRDHSAAQLSDTTPTAVEQALTDVDDRTLEKSLHGQEDALELFHYRRGLTTPTFAAFYPTKSVPSALVRRRRQAGESAGRSVGQVHWRLPKVPLRNAHANALLALQRYAAASTKGAPVKQLSSCIGPEAMKLLTYAAKRMKEQMPDNGSGIHVAPTKQPIPENYRRTKVTMLPMATSRPSGPHMIGQAPSHQFTPVQRQQHQAGGFVMGKATPSGAYQRVAATASPQQQQQQQPQHLAQLLQLRNAAAAAGVVTQDGGTGQQQPMQQYIMPKRGQMQPTIGLQNQQQQLKVDLGGGKAPSPAAQRFPGQGLGTVATGAMPKMPQATVQNLLQSMLAQQQAQQQQAASPSTQSTVAGQQAGNQNAAAAAAAALGRANLGNLHQLYQRLLTQFTHGATGPMRRPGGMTPTGPSPSSPGSASAAAAAGGVPSGTTSMPAIQNMLQNIFANNRSQYSTAATPKAPGVRAQQGPSTTTTASLQQHQQQQRSPYQQFYYGNAVSGGTSILPKAVPSKASAPPAPRPPPTTTTAAAHENPNAPSGSGL</sequence>
<feature type="region of interest" description="Disordered" evidence="1">
    <location>
        <begin position="1014"/>
        <end position="1056"/>
    </location>
</feature>
<feature type="compositionally biased region" description="Low complexity" evidence="1">
    <location>
        <begin position="985"/>
        <end position="1001"/>
    </location>
</feature>
<gene>
    <name evidence="2" type="ORF">Pmar_PMAR026543</name>
</gene>
<name>C5LDU5_PERM5</name>
<reference evidence="2 3" key="1">
    <citation type="submission" date="2008-07" db="EMBL/GenBank/DDBJ databases">
        <authorList>
            <person name="El-Sayed N."/>
            <person name="Caler E."/>
            <person name="Inman J."/>
            <person name="Amedeo P."/>
            <person name="Hass B."/>
            <person name="Wortman J."/>
        </authorList>
    </citation>
    <scope>NUCLEOTIDE SEQUENCE [LARGE SCALE GENOMIC DNA]</scope>
    <source>
        <strain evidence="3">ATCC 50983 / TXsc</strain>
    </source>
</reference>
<feature type="region of interest" description="Disordered" evidence="1">
    <location>
        <begin position="1"/>
        <end position="41"/>
    </location>
</feature>
<feature type="compositionally biased region" description="Polar residues" evidence="1">
    <location>
        <begin position="143"/>
        <end position="156"/>
    </location>
</feature>
<feature type="region of interest" description="Disordered" evidence="1">
    <location>
        <begin position="224"/>
        <end position="252"/>
    </location>
</feature>
<dbReference type="GeneID" id="9050647"/>
<dbReference type="Proteomes" id="UP000007800">
    <property type="component" value="Unassembled WGS sequence"/>
</dbReference>
<organism evidence="3">
    <name type="scientific">Perkinsus marinus (strain ATCC 50983 / TXsc)</name>
    <dbReference type="NCBI Taxonomy" id="423536"/>
    <lineage>
        <taxon>Eukaryota</taxon>
        <taxon>Sar</taxon>
        <taxon>Alveolata</taxon>
        <taxon>Perkinsozoa</taxon>
        <taxon>Perkinsea</taxon>
        <taxon>Perkinsida</taxon>
        <taxon>Perkinsidae</taxon>
        <taxon>Perkinsus</taxon>
    </lineage>
</organism>
<keyword evidence="3" id="KW-1185">Reference proteome</keyword>
<feature type="region of interest" description="Disordered" evidence="1">
    <location>
        <begin position="969"/>
        <end position="1001"/>
    </location>
</feature>
<accession>C5LDU5</accession>
<feature type="compositionally biased region" description="Acidic residues" evidence="1">
    <location>
        <begin position="161"/>
        <end position="171"/>
    </location>
</feature>
<dbReference type="AlphaFoldDB" id="C5LDU5"/>
<proteinExistence type="predicted"/>
<feature type="region of interest" description="Disordered" evidence="1">
    <location>
        <begin position="125"/>
        <end position="189"/>
    </location>
</feature>
<dbReference type="EMBL" id="GG681070">
    <property type="protein sequence ID" value="EER05109.1"/>
    <property type="molecule type" value="Genomic_DNA"/>
</dbReference>
<feature type="compositionally biased region" description="Low complexity" evidence="1">
    <location>
        <begin position="227"/>
        <end position="241"/>
    </location>
</feature>
<feature type="compositionally biased region" description="Low complexity" evidence="1">
    <location>
        <begin position="929"/>
        <end position="943"/>
    </location>
</feature>
<evidence type="ECO:0000256" key="1">
    <source>
        <dbReference type="SAM" id="MobiDB-lite"/>
    </source>
</evidence>
<feature type="compositionally biased region" description="Low complexity" evidence="1">
    <location>
        <begin position="1039"/>
        <end position="1056"/>
    </location>
</feature>
<feature type="compositionally biased region" description="Low complexity" evidence="1">
    <location>
        <begin position="1"/>
        <end position="12"/>
    </location>
</feature>
<protein>
    <submittedName>
        <fullName evidence="2">Uncharacterized protein</fullName>
    </submittedName>
</protein>
<feature type="compositionally biased region" description="Basic and acidic residues" evidence="1">
    <location>
        <begin position="125"/>
        <end position="139"/>
    </location>
</feature>
<feature type="compositionally biased region" description="Low complexity" evidence="1">
    <location>
        <begin position="1020"/>
        <end position="1029"/>
    </location>
</feature>
<feature type="compositionally biased region" description="Basic residues" evidence="1">
    <location>
        <begin position="13"/>
        <end position="24"/>
    </location>
</feature>